<dbReference type="RefSeq" id="WP_394831779.1">
    <property type="nucleotide sequence ID" value="NZ_CP089929.1"/>
</dbReference>
<reference evidence="2" key="1">
    <citation type="submission" date="2021-12" db="EMBL/GenBank/DDBJ databases">
        <title>Discovery of the Pendulisporaceae a myxobacterial family with distinct sporulation behavior and unique specialized metabolism.</title>
        <authorList>
            <person name="Garcia R."/>
            <person name="Popoff A."/>
            <person name="Bader C.D."/>
            <person name="Loehr J."/>
            <person name="Walesch S."/>
            <person name="Walt C."/>
            <person name="Boldt J."/>
            <person name="Bunk B."/>
            <person name="Haeckl F.J.F.P.J."/>
            <person name="Gunesch A.P."/>
            <person name="Birkelbach J."/>
            <person name="Nuebel U."/>
            <person name="Pietschmann T."/>
            <person name="Bach T."/>
            <person name="Mueller R."/>
        </authorList>
    </citation>
    <scope>NUCLEOTIDE SEQUENCE</scope>
    <source>
        <strain evidence="2">MSr11367</strain>
    </source>
</reference>
<sequence length="318" mass="35706">MIRSPAEFYIKFLIVSPENYENDAIEKKLEWTGLDFISQEYVDGLRDSLAPPRPFHPRDPLHDKSQRFLYREGLRALFFPDDDMRMAQNVLGKRRAKEFIETMLLSHAPLGAIAMGVTRYRGVGCSPRAIELYRHFYWNVDLLDGPEVRTLLELRYQKLLRSDKPVDKALAAAAKKARDPRQMAAELPFSPLGAMLAQMRMGIVPRDIRVAERVVAARNLAVIRAEECLYASAAKDAANYAITAKIMTELLETVQNPDDQLRAELSTITLRVDSAPVPTLHELTRGLHTVDLQPSADGDVDDEHDSAAPADAAPDPDD</sequence>
<evidence type="ECO:0000313" key="3">
    <source>
        <dbReference type="Proteomes" id="UP001374803"/>
    </source>
</evidence>
<proteinExistence type="predicted"/>
<organism evidence="2 3">
    <name type="scientific">Pendulispora rubella</name>
    <dbReference type="NCBI Taxonomy" id="2741070"/>
    <lineage>
        <taxon>Bacteria</taxon>
        <taxon>Pseudomonadati</taxon>
        <taxon>Myxococcota</taxon>
        <taxon>Myxococcia</taxon>
        <taxon>Myxococcales</taxon>
        <taxon>Sorangiineae</taxon>
        <taxon>Pendulisporaceae</taxon>
        <taxon>Pendulispora</taxon>
    </lineage>
</organism>
<feature type="compositionally biased region" description="Low complexity" evidence="1">
    <location>
        <begin position="307"/>
        <end position="318"/>
    </location>
</feature>
<feature type="region of interest" description="Disordered" evidence="1">
    <location>
        <begin position="291"/>
        <end position="318"/>
    </location>
</feature>
<protein>
    <submittedName>
        <fullName evidence="2">Uncharacterized protein</fullName>
    </submittedName>
</protein>
<name>A0ABZ2KU01_9BACT</name>
<evidence type="ECO:0000313" key="2">
    <source>
        <dbReference type="EMBL" id="WXB02152.1"/>
    </source>
</evidence>
<gene>
    <name evidence="2" type="ORF">LVJ94_35210</name>
</gene>
<accession>A0ABZ2KU01</accession>
<dbReference type="EMBL" id="CP089983">
    <property type="protein sequence ID" value="WXB02152.1"/>
    <property type="molecule type" value="Genomic_DNA"/>
</dbReference>
<evidence type="ECO:0000256" key="1">
    <source>
        <dbReference type="SAM" id="MobiDB-lite"/>
    </source>
</evidence>
<dbReference type="Proteomes" id="UP001374803">
    <property type="component" value="Chromosome"/>
</dbReference>
<keyword evidence="3" id="KW-1185">Reference proteome</keyword>